<dbReference type="Proteomes" id="UP000634043">
    <property type="component" value="Unassembled WGS sequence"/>
</dbReference>
<dbReference type="CDD" id="cd11304">
    <property type="entry name" value="Cadherin_repeat"/>
    <property type="match status" value="1"/>
</dbReference>
<protein>
    <recommendedName>
        <fullName evidence="1">Cadherin domain-containing protein</fullName>
    </recommendedName>
</protein>
<dbReference type="PANTHER" id="PTHR42754:SF1">
    <property type="entry name" value="LIPOPROTEIN"/>
    <property type="match status" value="1"/>
</dbReference>
<accession>A0ABQ1W706</accession>
<proteinExistence type="predicted"/>
<dbReference type="InterPro" id="IPR015919">
    <property type="entry name" value="Cadherin-like_sf"/>
</dbReference>
<evidence type="ECO:0000313" key="2">
    <source>
        <dbReference type="EMBL" id="GGG18215.1"/>
    </source>
</evidence>
<dbReference type="Pfam" id="PF18962">
    <property type="entry name" value="Por_Secre_tail"/>
    <property type="match status" value="1"/>
</dbReference>
<comment type="caution">
    <text evidence="2">The sequence shown here is derived from an EMBL/GenBank/DDBJ whole genome shotgun (WGS) entry which is preliminary data.</text>
</comment>
<dbReference type="SUPFAM" id="SSF82171">
    <property type="entry name" value="DPP6 N-terminal domain-like"/>
    <property type="match status" value="1"/>
</dbReference>
<organism evidence="2 3">
    <name type="scientific">Pontibacter amylolyticus</name>
    <dbReference type="NCBI Taxonomy" id="1424080"/>
    <lineage>
        <taxon>Bacteria</taxon>
        <taxon>Pseudomonadati</taxon>
        <taxon>Bacteroidota</taxon>
        <taxon>Cytophagia</taxon>
        <taxon>Cytophagales</taxon>
        <taxon>Hymenobacteraceae</taxon>
        <taxon>Pontibacter</taxon>
    </lineage>
</organism>
<dbReference type="InterPro" id="IPR026444">
    <property type="entry name" value="Secre_tail"/>
</dbReference>
<reference evidence="3" key="1">
    <citation type="journal article" date="2019" name="Int. J. Syst. Evol. Microbiol.">
        <title>The Global Catalogue of Microorganisms (GCM) 10K type strain sequencing project: providing services to taxonomists for standard genome sequencing and annotation.</title>
        <authorList>
            <consortium name="The Broad Institute Genomics Platform"/>
            <consortium name="The Broad Institute Genome Sequencing Center for Infectious Disease"/>
            <person name="Wu L."/>
            <person name="Ma J."/>
        </authorList>
    </citation>
    <scope>NUCLEOTIDE SEQUENCE [LARGE SCALE GENOMIC DNA]</scope>
    <source>
        <strain evidence="3">CGMCC 1.12749</strain>
    </source>
</reference>
<gene>
    <name evidence="2" type="ORF">GCM10011323_23020</name>
</gene>
<dbReference type="EMBL" id="BMFP01000004">
    <property type="protein sequence ID" value="GGG18215.1"/>
    <property type="molecule type" value="Genomic_DNA"/>
</dbReference>
<dbReference type="Gene3D" id="2.60.40.60">
    <property type="entry name" value="Cadherins"/>
    <property type="match status" value="1"/>
</dbReference>
<dbReference type="PRINTS" id="PR00313">
    <property type="entry name" value="CABNDNGRPT"/>
</dbReference>
<sequence>MLAVFSIVSNFVIAQAPVTKLWDKTLGGTGYDALYSMTTTPDGGYLLGGRSSSGLGGDKTEGSRGGEDFWVVKLNADGSKVWDKRFGGSKDDYLMSLTVASDGGYLLGGLSSSDIGGDKTGALKGAYDFWVVKIDTDGNKVWDRTYGGSGDDQLISIAPTLDGGYFLGGMSSSGIGGDKSEASRGGGDYWVMKINAVGDKIWDKTLGGASFDDFASLVTTPDGGCLLGGTSTTGIGGDKSEESKGNEDYWIVKLSANGNKEWDKTIGGGGYDKLYSLIVTPDNGYLLGGASNSASGGDKTEGSRGSEDFWVVKLDVAGTKLWDKRYGGSRGEGVSTLIATQDGGYLLSGPTTSGKGGDKTDGFGGPYDFWVVKIKSDGSKEWDKSLGGSGSDVPLSLINTTDNNYLIGGVSNSAADGDKTEDAKGDHDFWVIKLGVDAIEEPNSAPTAILLSKNHINENNAIGDIIGTLSSTDVDEEDTHTYSLVAGEGSDDNTSFTIEGNALKAAHVFDYEVKSKYSIRLQTMDSGGLKFEAIQFININDIQETVLGIEYEQNEMLIVYPVPTSDYLIVSFDKLIESITLINNTGSIALTKDVRAEQAKLDLKSLKPGVYTALIYSKDNVYTKRVLLVR</sequence>
<dbReference type="SUPFAM" id="SSF49313">
    <property type="entry name" value="Cadherin-like"/>
    <property type="match status" value="1"/>
</dbReference>
<dbReference type="InterPro" id="IPR002126">
    <property type="entry name" value="Cadherin-like_dom"/>
</dbReference>
<keyword evidence="3" id="KW-1185">Reference proteome</keyword>
<dbReference type="NCBIfam" id="TIGR04183">
    <property type="entry name" value="Por_Secre_tail"/>
    <property type="match status" value="1"/>
</dbReference>
<feature type="domain" description="Cadherin" evidence="1">
    <location>
        <begin position="456"/>
        <end position="563"/>
    </location>
</feature>
<dbReference type="PANTHER" id="PTHR42754">
    <property type="entry name" value="ENDOGLUCANASE"/>
    <property type="match status" value="1"/>
</dbReference>
<dbReference type="PROSITE" id="PS50268">
    <property type="entry name" value="CADHERIN_2"/>
    <property type="match status" value="1"/>
</dbReference>
<name>A0ABQ1W706_9BACT</name>
<evidence type="ECO:0000259" key="1">
    <source>
        <dbReference type="PROSITE" id="PS50268"/>
    </source>
</evidence>
<evidence type="ECO:0000313" key="3">
    <source>
        <dbReference type="Proteomes" id="UP000634043"/>
    </source>
</evidence>